<keyword evidence="1" id="KW-0547">Nucleotide-binding</keyword>
<dbReference type="Pfam" id="PF12848">
    <property type="entry name" value="ABC_tran_Xtn"/>
    <property type="match status" value="1"/>
</dbReference>
<dbReference type="InterPro" id="IPR003439">
    <property type="entry name" value="ABC_transporter-like_ATP-bd"/>
</dbReference>
<dbReference type="CDD" id="cd03221">
    <property type="entry name" value="ABCF_EF-3"/>
    <property type="match status" value="2"/>
</dbReference>
<dbReference type="InterPro" id="IPR003593">
    <property type="entry name" value="AAA+_ATPase"/>
</dbReference>
<keyword evidence="3" id="KW-0175">Coiled coil</keyword>
<dbReference type="GO" id="GO:0005524">
    <property type="term" value="F:ATP binding"/>
    <property type="evidence" value="ECO:0007669"/>
    <property type="project" value="UniProtKB-KW"/>
</dbReference>
<keyword evidence="2 5" id="KW-0067">ATP-binding</keyword>
<evidence type="ECO:0000256" key="3">
    <source>
        <dbReference type="SAM" id="Coils"/>
    </source>
</evidence>
<dbReference type="PANTHER" id="PTHR42855">
    <property type="entry name" value="ABC TRANSPORTER ATP-BINDING SUBUNIT"/>
    <property type="match status" value="1"/>
</dbReference>
<dbReference type="Gene3D" id="3.40.50.300">
    <property type="entry name" value="P-loop containing nucleotide triphosphate hydrolases"/>
    <property type="match status" value="2"/>
</dbReference>
<evidence type="ECO:0000256" key="2">
    <source>
        <dbReference type="ARBA" id="ARBA00022840"/>
    </source>
</evidence>
<sequence>MALLEVTGLSMAYAEKTLYEDASLELQAGEHMGIVGQNGAGKSTLIRILTGQVLPLEGKIEWAKNLKIGYLDQYAEIPAGMTLVDFLHTAYQDLYDKQDRATELYEKYASTADDKLLEKAGRLQEELDAAGFYDVDTEIERVISGLGLEAIGRDRELEHMSGGQRAKTILAKLLLEEDDVIILDEPTNFLDVQHIEWLEGYLQDFKGAAMIISHDFDFLDQVTNAIADVSFGKITKYRGSFKKAMRQKEERAEQQIRDYEKQQVEIAKAEKFIAKNKARASTSKMARSREKMLDRMVKVEPPQENLKSHFNFPYVNTQSAEALTVDELSVGYEEPILDPVSFYMNAEKKIVFAGFNGAGKSTLIKSILGDIPKLGGRVEFSPSAIVNYFDQDLDWDNDQQTPLEAMQDLFPTILPKELRQRLAGAGINAENAKKPLFQLSGGEQTKVKLAIMEMKPSNFLILDEPTNHLDEETKNALYKAIKEFPGNAIIVSHEVSFTKDLADQTLNVAALSHKENPDK</sequence>
<name>A0ABS5R113_9LACO</name>
<reference evidence="5 6" key="1">
    <citation type="submission" date="2020-02" db="EMBL/GenBank/DDBJ databases">
        <title>Fructobacillus sp. isolated from paper mulberry of Taiwan.</title>
        <authorList>
            <person name="Lin S.-T."/>
        </authorList>
    </citation>
    <scope>NUCLEOTIDE SEQUENCE [LARGE SCALE GENOMIC DNA]</scope>
    <source>
        <strain evidence="5 6">M2-14</strain>
    </source>
</reference>
<dbReference type="PROSITE" id="PS50893">
    <property type="entry name" value="ABC_TRANSPORTER_2"/>
    <property type="match status" value="2"/>
</dbReference>
<dbReference type="EMBL" id="JAAMFK010000008">
    <property type="protein sequence ID" value="MBS9339130.1"/>
    <property type="molecule type" value="Genomic_DNA"/>
</dbReference>
<dbReference type="SMART" id="SM00382">
    <property type="entry name" value="AAA"/>
    <property type="match status" value="2"/>
</dbReference>
<organism evidence="5 6">
    <name type="scientific">Fructobacillus broussonetiae</name>
    <dbReference type="NCBI Taxonomy" id="2713173"/>
    <lineage>
        <taxon>Bacteria</taxon>
        <taxon>Bacillati</taxon>
        <taxon>Bacillota</taxon>
        <taxon>Bacilli</taxon>
        <taxon>Lactobacillales</taxon>
        <taxon>Lactobacillaceae</taxon>
        <taxon>Fructobacillus</taxon>
    </lineage>
</organism>
<gene>
    <name evidence="5" type="ORF">G6R29_05785</name>
</gene>
<keyword evidence="6" id="KW-1185">Reference proteome</keyword>
<proteinExistence type="predicted"/>
<dbReference type="InterPro" id="IPR032781">
    <property type="entry name" value="ABC_tran_Xtn"/>
</dbReference>
<evidence type="ECO:0000256" key="1">
    <source>
        <dbReference type="ARBA" id="ARBA00022741"/>
    </source>
</evidence>
<protein>
    <submittedName>
        <fullName evidence="5">ABC-F family ATP-binding cassette domain-containing protein</fullName>
    </submittedName>
</protein>
<dbReference type="RefSeq" id="WP_213809412.1">
    <property type="nucleotide sequence ID" value="NZ_JAAMFK010000008.1"/>
</dbReference>
<evidence type="ECO:0000259" key="4">
    <source>
        <dbReference type="PROSITE" id="PS50893"/>
    </source>
</evidence>
<dbReference type="Proteomes" id="UP001519504">
    <property type="component" value="Unassembled WGS sequence"/>
</dbReference>
<dbReference type="PANTHER" id="PTHR42855:SF2">
    <property type="entry name" value="DRUG RESISTANCE ABC TRANSPORTER,ATP-BINDING PROTEIN"/>
    <property type="match status" value="1"/>
</dbReference>
<evidence type="ECO:0000313" key="6">
    <source>
        <dbReference type="Proteomes" id="UP001519504"/>
    </source>
</evidence>
<dbReference type="NCBIfam" id="NF000355">
    <property type="entry name" value="ribo_prot_ABC_F"/>
    <property type="match status" value="1"/>
</dbReference>
<feature type="domain" description="ABC transporter" evidence="4">
    <location>
        <begin position="315"/>
        <end position="519"/>
    </location>
</feature>
<dbReference type="Pfam" id="PF00005">
    <property type="entry name" value="ABC_tran"/>
    <property type="match status" value="2"/>
</dbReference>
<accession>A0ABS5R113</accession>
<dbReference type="InterPro" id="IPR051309">
    <property type="entry name" value="ABCF_ATPase"/>
</dbReference>
<dbReference type="InterPro" id="IPR027417">
    <property type="entry name" value="P-loop_NTPase"/>
</dbReference>
<comment type="caution">
    <text evidence="5">The sequence shown here is derived from an EMBL/GenBank/DDBJ whole genome shotgun (WGS) entry which is preliminary data.</text>
</comment>
<feature type="coiled-coil region" evidence="3">
    <location>
        <begin position="242"/>
        <end position="269"/>
    </location>
</feature>
<dbReference type="SUPFAM" id="SSF52540">
    <property type="entry name" value="P-loop containing nucleoside triphosphate hydrolases"/>
    <property type="match status" value="2"/>
</dbReference>
<feature type="domain" description="ABC transporter" evidence="4">
    <location>
        <begin position="4"/>
        <end position="256"/>
    </location>
</feature>
<evidence type="ECO:0000313" key="5">
    <source>
        <dbReference type="EMBL" id="MBS9339130.1"/>
    </source>
</evidence>